<evidence type="ECO:0000313" key="2">
    <source>
        <dbReference type="Proteomes" id="UP000544222"/>
    </source>
</evidence>
<evidence type="ECO:0000313" key="1">
    <source>
        <dbReference type="EMBL" id="MBB3186928.1"/>
    </source>
</evidence>
<proteinExistence type="predicted"/>
<protein>
    <submittedName>
        <fullName evidence="1">Uncharacterized protein</fullName>
    </submittedName>
</protein>
<gene>
    <name evidence="1" type="ORF">FHX64_001091</name>
</gene>
<reference evidence="1 2" key="1">
    <citation type="submission" date="2020-08" db="EMBL/GenBank/DDBJ databases">
        <title>Genomic Encyclopedia of Type Strains, Phase IV (KMG-IV): sequencing the most valuable type-strain genomes for metagenomic binning, comparative biology and taxonomic classification.</title>
        <authorList>
            <person name="Goeker M."/>
        </authorList>
    </citation>
    <scope>NUCLEOTIDE SEQUENCE [LARGE SCALE GENOMIC DNA]</scope>
    <source>
        <strain evidence="1 2">DSM 27471</strain>
    </source>
</reference>
<dbReference type="AlphaFoldDB" id="A0A7W5DRK3"/>
<comment type="caution">
    <text evidence="1">The sequence shown here is derived from an EMBL/GenBank/DDBJ whole genome shotgun (WGS) entry which is preliminary data.</text>
</comment>
<dbReference type="Proteomes" id="UP000544222">
    <property type="component" value="Unassembled WGS sequence"/>
</dbReference>
<accession>A0A7W5DRK3</accession>
<name>A0A7W5DRK3_9PORP</name>
<keyword evidence="2" id="KW-1185">Reference proteome</keyword>
<organism evidence="1 2">
    <name type="scientific">Microbacter margulisiae</name>
    <dbReference type="NCBI Taxonomy" id="1350067"/>
    <lineage>
        <taxon>Bacteria</taxon>
        <taxon>Pseudomonadati</taxon>
        <taxon>Bacteroidota</taxon>
        <taxon>Bacteroidia</taxon>
        <taxon>Bacteroidales</taxon>
        <taxon>Porphyromonadaceae</taxon>
        <taxon>Microbacter</taxon>
    </lineage>
</organism>
<dbReference type="EMBL" id="JACHYB010000001">
    <property type="protein sequence ID" value="MBB3186928.1"/>
    <property type="molecule type" value="Genomic_DNA"/>
</dbReference>
<sequence length="41" mass="4806">MLFKKRHSKEVKEVEKFGKLEPSILAKDRHLASVIADTLRR</sequence>